<reference evidence="2" key="1">
    <citation type="journal article" date="2022" name="Mol. Ecol. Resour.">
        <title>The genomes of chicory, endive, great burdock and yacon provide insights into Asteraceae palaeo-polyploidization history and plant inulin production.</title>
        <authorList>
            <person name="Fan W."/>
            <person name="Wang S."/>
            <person name="Wang H."/>
            <person name="Wang A."/>
            <person name="Jiang F."/>
            <person name="Liu H."/>
            <person name="Zhao H."/>
            <person name="Xu D."/>
            <person name="Zhang Y."/>
        </authorList>
    </citation>
    <scope>NUCLEOTIDE SEQUENCE [LARGE SCALE GENOMIC DNA]</scope>
    <source>
        <strain evidence="2">cv. Yunnan</strain>
    </source>
</reference>
<evidence type="ECO:0000313" key="2">
    <source>
        <dbReference type="Proteomes" id="UP001056120"/>
    </source>
</evidence>
<proteinExistence type="predicted"/>
<keyword evidence="2" id="KW-1185">Reference proteome</keyword>
<reference evidence="1 2" key="2">
    <citation type="journal article" date="2022" name="Mol. Ecol. Resour.">
        <title>The genomes of chicory, endive, great burdock and yacon provide insights into Asteraceae paleo-polyploidization history and plant inulin production.</title>
        <authorList>
            <person name="Fan W."/>
            <person name="Wang S."/>
            <person name="Wang H."/>
            <person name="Wang A."/>
            <person name="Jiang F."/>
            <person name="Liu H."/>
            <person name="Zhao H."/>
            <person name="Xu D."/>
            <person name="Zhang Y."/>
        </authorList>
    </citation>
    <scope>NUCLEOTIDE SEQUENCE [LARGE SCALE GENOMIC DNA]</scope>
    <source>
        <strain evidence="2">cv. Yunnan</strain>
        <tissue evidence="1">Leaves</tissue>
    </source>
</reference>
<evidence type="ECO:0000313" key="1">
    <source>
        <dbReference type="EMBL" id="KAI3741687.1"/>
    </source>
</evidence>
<name>A0ACB9D5W7_9ASTR</name>
<gene>
    <name evidence="1" type="ORF">L1987_59361</name>
</gene>
<dbReference type="Proteomes" id="UP001056120">
    <property type="component" value="Linkage Group LG20"/>
</dbReference>
<comment type="caution">
    <text evidence="1">The sequence shown here is derived from an EMBL/GenBank/DDBJ whole genome shotgun (WGS) entry which is preliminary data.</text>
</comment>
<organism evidence="1 2">
    <name type="scientific">Smallanthus sonchifolius</name>
    <dbReference type="NCBI Taxonomy" id="185202"/>
    <lineage>
        <taxon>Eukaryota</taxon>
        <taxon>Viridiplantae</taxon>
        <taxon>Streptophyta</taxon>
        <taxon>Embryophyta</taxon>
        <taxon>Tracheophyta</taxon>
        <taxon>Spermatophyta</taxon>
        <taxon>Magnoliopsida</taxon>
        <taxon>eudicotyledons</taxon>
        <taxon>Gunneridae</taxon>
        <taxon>Pentapetalae</taxon>
        <taxon>asterids</taxon>
        <taxon>campanulids</taxon>
        <taxon>Asterales</taxon>
        <taxon>Asteraceae</taxon>
        <taxon>Asteroideae</taxon>
        <taxon>Heliantheae alliance</taxon>
        <taxon>Millerieae</taxon>
        <taxon>Smallanthus</taxon>
    </lineage>
</organism>
<dbReference type="EMBL" id="CM042037">
    <property type="protein sequence ID" value="KAI3741687.1"/>
    <property type="molecule type" value="Genomic_DNA"/>
</dbReference>
<sequence length="903" mass="102749">MDVACEIGPREFYHIRIYARKELVEGVPVISHPKQVCEGCMVAKQSRKPFPREASWRASKPLELVYADLCGPVTPQTKGGNRYFMLIVDDYCRFMWVYLLKSKDEALIKFKDFISEVKKQNCWKIRMLRTDRGGEFTSEAFNQFCDDEGIKRQLTAPYTPQQNGVVERRIRTVMEVTRSLLKTMAVPETLWGEAVRQAVYILNRISTKGFKNKTPYEGWKGKKPKLHHVRVFGCVGYVKRTGKHLGKLCDRSVAMVYLGAEAGSKILRMYNPNEEKVCVVRNGDVEFDEFKKWVWKESPTGESILQPSWATGTNRKKDNSSNNVPTSTQDSDQSTSKLNYDHTPLQGLRSLNEVYERTEVIEDDELLLVDDEPTNYKEAVDYEEWKGAMASELESIERNQPWSLVDLPVGHKAIGLKWVYKLKRDPTGQVTKCKARLVAKGYVQRKGIDFDEVFAPAGKLETIRSLLAMAVKEGWFVHHLDVKSAFLHGELLEEAPRAWNARLNKALKDLGFSKCAQEQAVYTSKKPNSLLIVGVYVDDLIMTGSNEKELQEFKGRMMKVFEMTDLGLLSYYLGIEVDQKMDGITLRQSGYAKKILKTTGMSDCNTTKYPMEPKLKLTKDEDGELVNSMEYRRLIGSLRYLIHTRPDLGYSTGVLSRFMEKPRMSHLSAMKQVLRYVKGSVWCGLQYRRGVEGELLGYSDSSHGLDVEDRRGTTARDSESTVFETAHGIPLWEFANKNPRFNEMFNDSMASDSRMMSLVVKDCHEIFEGVESLVDVGGGTGVNAKILLEAFPHMTCTVFDLPHVVADMIETRNLKYVGGDMFRLIPSVDAIFLKVVQFLKHEPLEKKVHLGKKVLVGKQEPLCKKVLLGKKVRPLAKVPPWKKVPQGRRCLKGKGCLYARACL</sequence>
<accession>A0ACB9D5W7</accession>
<protein>
    <submittedName>
        <fullName evidence="1">Uncharacterized protein</fullName>
    </submittedName>
</protein>